<dbReference type="SMART" id="SM00028">
    <property type="entry name" value="TPR"/>
    <property type="match status" value="3"/>
</dbReference>
<dbReference type="SUPFAM" id="SSF48452">
    <property type="entry name" value="TPR-like"/>
    <property type="match status" value="1"/>
</dbReference>
<gene>
    <name evidence="1" type="ORF">MNBD_BACTEROID01-1186</name>
</gene>
<dbReference type="AlphaFoldDB" id="A0A3B0TNM1"/>
<dbReference type="EMBL" id="UOEP01000116">
    <property type="protein sequence ID" value="VAW20301.1"/>
    <property type="molecule type" value="Genomic_DNA"/>
</dbReference>
<accession>A0A3B0TNM1</accession>
<sequence length="508" mass="58382">MIRKAEYLKWIENYLSQQLTSEQMNEFKSELEVNADLRAELQLHIEINDAIVEKDIIELRESLSSVSIMDGEIDLKEAIPGSFDLIEELDSFNEFDQKVDMNELLNYYDSLPKIHIHQHEIASKENIHHFYKEQKVAKADMEVDDSETDESLLSEIADAVLEKDVVQLRDTLQQITQSLPEHNFSHETIENYLGNNLPGEEHLKLEAELAVNSKLANDIKLHKELDKAMSEKDVMDMRAQLGRIIKTQASHTREFEDIEQYIYNDLDGDSHAAFEEELYENVDLRSDVKLHKDVEAAIGEREIMDLRDQLKDVSRDSQTNEGRSIISLNTGSGSKLIKLAAAASVLLVIGLSAIVKFSTVSNEKLYDQYFETYPTFGISRSGVTDFMDQSLKQGLVLFNEQNYEEALGVFQQIINKDTKNPVVHFYAGESYQNLKNYSQAITEYKSVVEHNENLFVEQAEWYIGLCYIKKGDIDLATNQFNKIVSDNGYYKQDAEALLRRLKYGKKEK</sequence>
<protein>
    <submittedName>
        <fullName evidence="1">Uncharacterized protein</fullName>
    </submittedName>
</protein>
<reference evidence="1" key="1">
    <citation type="submission" date="2018-06" db="EMBL/GenBank/DDBJ databases">
        <authorList>
            <person name="Zhirakovskaya E."/>
        </authorList>
    </citation>
    <scope>NUCLEOTIDE SEQUENCE</scope>
</reference>
<dbReference type="Pfam" id="PF13174">
    <property type="entry name" value="TPR_6"/>
    <property type="match status" value="2"/>
</dbReference>
<dbReference type="InterPro" id="IPR019734">
    <property type="entry name" value="TPR_rpt"/>
</dbReference>
<dbReference type="InterPro" id="IPR011990">
    <property type="entry name" value="TPR-like_helical_dom_sf"/>
</dbReference>
<evidence type="ECO:0000313" key="1">
    <source>
        <dbReference type="EMBL" id="VAW20301.1"/>
    </source>
</evidence>
<dbReference type="PROSITE" id="PS50005">
    <property type="entry name" value="TPR"/>
    <property type="match status" value="1"/>
</dbReference>
<dbReference type="Gene3D" id="1.25.40.10">
    <property type="entry name" value="Tetratricopeptide repeat domain"/>
    <property type="match status" value="1"/>
</dbReference>
<name>A0A3B0TNM1_9ZZZZ</name>
<proteinExistence type="predicted"/>
<organism evidence="1">
    <name type="scientific">hydrothermal vent metagenome</name>
    <dbReference type="NCBI Taxonomy" id="652676"/>
    <lineage>
        <taxon>unclassified sequences</taxon>
        <taxon>metagenomes</taxon>
        <taxon>ecological metagenomes</taxon>
    </lineage>
</organism>